<gene>
    <name evidence="1" type="ORF">KI387_002610</name>
</gene>
<accession>A0AA38LR80</accession>
<dbReference type="EMBL" id="JAHRHJ020000001">
    <property type="protein sequence ID" value="KAH9330502.1"/>
    <property type="molecule type" value="Genomic_DNA"/>
</dbReference>
<comment type="caution">
    <text evidence="1">The sequence shown here is derived from an EMBL/GenBank/DDBJ whole genome shotgun (WGS) entry which is preliminary data.</text>
</comment>
<name>A0AA38LR80_TAXCH</name>
<dbReference type="Proteomes" id="UP000824469">
    <property type="component" value="Unassembled WGS sequence"/>
</dbReference>
<dbReference type="AlphaFoldDB" id="A0AA38LR80"/>
<reference evidence="1 2" key="1">
    <citation type="journal article" date="2021" name="Nat. Plants">
        <title>The Taxus genome provides insights into paclitaxel biosynthesis.</title>
        <authorList>
            <person name="Xiong X."/>
            <person name="Gou J."/>
            <person name="Liao Q."/>
            <person name="Li Y."/>
            <person name="Zhou Q."/>
            <person name="Bi G."/>
            <person name="Li C."/>
            <person name="Du R."/>
            <person name="Wang X."/>
            <person name="Sun T."/>
            <person name="Guo L."/>
            <person name="Liang H."/>
            <person name="Lu P."/>
            <person name="Wu Y."/>
            <person name="Zhang Z."/>
            <person name="Ro D.K."/>
            <person name="Shang Y."/>
            <person name="Huang S."/>
            <person name="Yan J."/>
        </authorList>
    </citation>
    <scope>NUCLEOTIDE SEQUENCE [LARGE SCALE GENOMIC DNA]</scope>
    <source>
        <strain evidence="1">Ta-2019</strain>
    </source>
</reference>
<evidence type="ECO:0000313" key="2">
    <source>
        <dbReference type="Proteomes" id="UP000824469"/>
    </source>
</evidence>
<evidence type="ECO:0000313" key="1">
    <source>
        <dbReference type="EMBL" id="KAH9330502.1"/>
    </source>
</evidence>
<proteinExistence type="predicted"/>
<feature type="non-terminal residue" evidence="1">
    <location>
        <position position="62"/>
    </location>
</feature>
<organism evidence="1 2">
    <name type="scientific">Taxus chinensis</name>
    <name type="common">Chinese yew</name>
    <name type="synonym">Taxus wallichiana var. chinensis</name>
    <dbReference type="NCBI Taxonomy" id="29808"/>
    <lineage>
        <taxon>Eukaryota</taxon>
        <taxon>Viridiplantae</taxon>
        <taxon>Streptophyta</taxon>
        <taxon>Embryophyta</taxon>
        <taxon>Tracheophyta</taxon>
        <taxon>Spermatophyta</taxon>
        <taxon>Pinopsida</taxon>
        <taxon>Pinidae</taxon>
        <taxon>Conifers II</taxon>
        <taxon>Cupressales</taxon>
        <taxon>Taxaceae</taxon>
        <taxon>Taxus</taxon>
    </lineage>
</organism>
<keyword evidence="2" id="KW-1185">Reference proteome</keyword>
<feature type="non-terminal residue" evidence="1">
    <location>
        <position position="1"/>
    </location>
</feature>
<sequence>PILLTCNLLSIVSKSCVLRWLDVTIGVQLRCGASLFDIGSHESLFHGIRAGFGKRCTLRFSV</sequence>
<protein>
    <submittedName>
        <fullName evidence="1">Uncharacterized protein</fullName>
    </submittedName>
</protein>